<gene>
    <name evidence="3" type="ORF">CVT63_08395</name>
</gene>
<protein>
    <recommendedName>
        <fullName evidence="2">DUF6708 domain-containing protein</fullName>
    </recommendedName>
</protein>
<dbReference type="Pfam" id="PF20455">
    <property type="entry name" value="DUF6708"/>
    <property type="match status" value="1"/>
</dbReference>
<dbReference type="AlphaFoldDB" id="A0A2N3G1K2"/>
<sequence>MVMETTGLIFKYKIDRPLRFEERHGCLKQKERLDVVPTPYLSTVRLNSTYLEMVGKFYEGKGFLTVVMLIITITPLSFLMAIAFQNLFEPVQYDNDFNGWALFGVLALIASPGIALAVWTLLRECFRLTHYPIRLNRKLRKLYAIDPYSLKVIEADWDKMVFVLEKCLHTPMRITQWEILGHVLDEDGQTIRATLPFSIVSAQQDLLKRHWEYMRRYMEDGVEEIFDHTPVCLPIADRRETFRFGYQVTMIDDSYPVWIYIAGILLIPEALGRYLAMQTSDIPRWSKRIEEECQIDPGDPYAIDANDNPPDFWKATAKRRSELVASGVMAR</sequence>
<dbReference type="Proteomes" id="UP000233654">
    <property type="component" value="Unassembled WGS sequence"/>
</dbReference>
<reference evidence="3 4" key="1">
    <citation type="journal article" date="2017" name="ISME J.">
        <title>Potential for microbial H2 and metal transformations associated with novel bacteria and archaea in deep terrestrial subsurface sediments.</title>
        <authorList>
            <person name="Hernsdorf A.W."/>
            <person name="Amano Y."/>
            <person name="Miyakawa K."/>
            <person name="Ise K."/>
            <person name="Suzuki Y."/>
            <person name="Anantharaman K."/>
            <person name="Probst A."/>
            <person name="Burstein D."/>
            <person name="Thomas B.C."/>
            <person name="Banfield J.F."/>
        </authorList>
    </citation>
    <scope>NUCLEOTIDE SEQUENCE [LARGE SCALE GENOMIC DNA]</scope>
    <source>
        <strain evidence="3">HGW-Actinobacteria-3</strain>
    </source>
</reference>
<evidence type="ECO:0000313" key="4">
    <source>
        <dbReference type="Proteomes" id="UP000233654"/>
    </source>
</evidence>
<feature type="domain" description="DUF6708" evidence="2">
    <location>
        <begin position="116"/>
        <end position="296"/>
    </location>
</feature>
<name>A0A2N3G1K2_9ACTN</name>
<dbReference type="EMBL" id="PHEX01000128">
    <property type="protein sequence ID" value="PKQ26616.1"/>
    <property type="molecule type" value="Genomic_DNA"/>
</dbReference>
<keyword evidence="1" id="KW-1133">Transmembrane helix</keyword>
<keyword evidence="1" id="KW-0472">Membrane</keyword>
<organism evidence="3 4">
    <name type="scientific">Candidatus Anoxymicrobium japonicum</name>
    <dbReference type="NCBI Taxonomy" id="2013648"/>
    <lineage>
        <taxon>Bacteria</taxon>
        <taxon>Bacillati</taxon>
        <taxon>Actinomycetota</taxon>
        <taxon>Candidatus Geothermincolia</taxon>
        <taxon>Candidatus Geothermincolales</taxon>
        <taxon>Candidatus Anoxymicrobiaceae</taxon>
        <taxon>Candidatus Anoxymicrobium</taxon>
    </lineage>
</organism>
<evidence type="ECO:0000256" key="1">
    <source>
        <dbReference type="SAM" id="Phobius"/>
    </source>
</evidence>
<comment type="caution">
    <text evidence="3">The sequence shown here is derived from an EMBL/GenBank/DDBJ whole genome shotgun (WGS) entry which is preliminary data.</text>
</comment>
<proteinExistence type="predicted"/>
<keyword evidence="1" id="KW-0812">Transmembrane</keyword>
<accession>A0A2N3G1K2</accession>
<dbReference type="InterPro" id="IPR046554">
    <property type="entry name" value="DUF6708"/>
</dbReference>
<evidence type="ECO:0000313" key="3">
    <source>
        <dbReference type="EMBL" id="PKQ26616.1"/>
    </source>
</evidence>
<feature type="transmembrane region" description="Helical" evidence="1">
    <location>
        <begin position="63"/>
        <end position="88"/>
    </location>
</feature>
<evidence type="ECO:0000259" key="2">
    <source>
        <dbReference type="Pfam" id="PF20455"/>
    </source>
</evidence>
<feature type="transmembrane region" description="Helical" evidence="1">
    <location>
        <begin position="100"/>
        <end position="122"/>
    </location>
</feature>